<proteinExistence type="inferred from homology"/>
<keyword evidence="4 5" id="KW-0732">Signal</keyword>
<dbReference type="EMBL" id="JN254063">
    <property type="protein sequence ID" value="AEK80876.1"/>
    <property type="molecule type" value="Genomic_DNA"/>
</dbReference>
<evidence type="ECO:0000256" key="2">
    <source>
        <dbReference type="ARBA" id="ARBA00010400"/>
    </source>
</evidence>
<evidence type="ECO:0000256" key="3">
    <source>
        <dbReference type="ARBA" id="ARBA00022525"/>
    </source>
</evidence>
<evidence type="ECO:0000313" key="7">
    <source>
        <dbReference type="EMBL" id="AEK80875.1"/>
    </source>
</evidence>
<dbReference type="OMA" id="KNSHATH"/>
<keyword evidence="3 5" id="KW-0964">Secreted</keyword>
<evidence type="ECO:0000313" key="8">
    <source>
        <dbReference type="EMBL" id="AEK80876.1"/>
    </source>
</evidence>
<evidence type="ECO:0000256" key="5">
    <source>
        <dbReference type="RuleBase" id="RU367124"/>
    </source>
</evidence>
<evidence type="ECO:0000256" key="1">
    <source>
        <dbReference type="ARBA" id="ARBA00004613"/>
    </source>
</evidence>
<comment type="function">
    <text evidence="5">Effector that suppresses plant defense responses during pathogen infection.</text>
</comment>
<sequence length="191" mass="22069">MRLLCYVFLALVILFAADSHASSATTVSDKSTLIQDAAPVHSELSVAVYDSSKRNLRSDGVASERDAKNEERGFTPTGVKEAAQMVKTKNSHATHTLYVLNGNSPGWFGKFKKLYRKAKFNLEYYFRTNYWNIRFTLWLKMKRTPAKMYDLLKVRETTGMYDKNYRVYVNYVAFYERFKGPAYNPIHIFAP</sequence>
<dbReference type="AlphaFoldDB" id="E0W5F2"/>
<accession>E0W5F2</accession>
<evidence type="ECO:0000256" key="4">
    <source>
        <dbReference type="ARBA" id="ARBA00022729"/>
    </source>
</evidence>
<feature type="chain" id="PRO_5007652766" description="RxLR effector protein" evidence="5">
    <location>
        <begin position="25"/>
        <end position="191"/>
    </location>
</feature>
<dbReference type="KEGG" id="psoj:PHYSODRAFT_284375"/>
<organism evidence="7">
    <name type="scientific">Phytophthora sojae</name>
    <name type="common">Soybean stem and root rot agent</name>
    <name type="synonym">Phytophthora megasperma f. sp. glycines</name>
    <dbReference type="NCBI Taxonomy" id="67593"/>
    <lineage>
        <taxon>Eukaryota</taxon>
        <taxon>Sar</taxon>
        <taxon>Stramenopiles</taxon>
        <taxon>Oomycota</taxon>
        <taxon>Peronosporomycetes</taxon>
        <taxon>Peronosporales</taxon>
        <taxon>Peronosporaceae</taxon>
        <taxon>Phytophthora</taxon>
    </lineage>
</organism>
<feature type="signal peptide" evidence="5">
    <location>
        <begin position="1"/>
        <end position="24"/>
    </location>
</feature>
<comment type="similarity">
    <text evidence="2 5">Belongs to the RxLR effector family.</text>
</comment>
<dbReference type="InterPro" id="IPR031825">
    <property type="entry name" value="RXLR"/>
</dbReference>
<comment type="subcellular location">
    <subcellularLocation>
        <location evidence="1 5">Secreted</location>
    </subcellularLocation>
</comment>
<comment type="domain">
    <text evidence="5">The RxLR-dEER motif acts to carry the protein into the host cell cytoplasm through binding to cell surface phosphatidylinositol-3-phosphate.</text>
</comment>
<dbReference type="EMBL" id="JN254061">
    <property type="protein sequence ID" value="AEK80874.1"/>
    <property type="molecule type" value="Genomic_DNA"/>
</dbReference>
<gene>
    <name evidence="7" type="primary">Avh</name>
</gene>
<dbReference type="EMBL" id="JN254062">
    <property type="protein sequence ID" value="AEK80875.1"/>
    <property type="molecule type" value="Genomic_DNA"/>
</dbReference>
<dbReference type="Pfam" id="PF16810">
    <property type="entry name" value="RXLR"/>
    <property type="match status" value="1"/>
</dbReference>
<reference evidence="7" key="1">
    <citation type="journal article" date="2011" name="Plant Cell">
        <title>Transcriptional programming and functional interactions within the Phytophthora sojae RXLR effector repertoire.</title>
        <authorList>
            <person name="Wang Q."/>
            <person name="Han C."/>
            <person name="Ferreira A.O."/>
            <person name="Yu X."/>
            <person name="Ye W."/>
            <person name="Tripathy S."/>
            <person name="Kale S.D."/>
            <person name="Gu B."/>
            <person name="Sheng Y."/>
            <person name="Sui Y."/>
            <person name="Wang X."/>
            <person name="Zhang Z."/>
            <person name="Cheng B."/>
            <person name="Dong S."/>
            <person name="Shan W."/>
            <person name="Zheng X."/>
            <person name="Dou D."/>
            <person name="Tyler B.M."/>
            <person name="Wang Y."/>
        </authorList>
    </citation>
    <scope>NUCLEOTIDE SEQUENCE</scope>
    <source>
        <strain evidence="6">P7064</strain>
        <strain evidence="7">P7074</strain>
        <strain evidence="8">P7076</strain>
    </source>
</reference>
<protein>
    <recommendedName>
        <fullName evidence="5">RxLR effector protein</fullName>
    </recommendedName>
</protein>
<dbReference type="RefSeq" id="XP_009516269.1">
    <property type="nucleotide sequence ID" value="XM_009517974.1"/>
</dbReference>
<dbReference type="VEuPathDB" id="FungiDB:PHYSODRAFT_284375"/>
<dbReference type="OrthoDB" id="117626at2759"/>
<dbReference type="HOGENOM" id="CLU_1424090_0_0_1"/>
<evidence type="ECO:0000313" key="6">
    <source>
        <dbReference type="EMBL" id="AEK80874.1"/>
    </source>
</evidence>
<name>E0W5F2_PHYSO</name>